<comment type="similarity">
    <text evidence="7">Belongs to the REI1 family.</text>
</comment>
<keyword evidence="2" id="KW-0963">Cytoplasm</keyword>
<feature type="compositionally biased region" description="Basic and acidic residues" evidence="9">
    <location>
        <begin position="335"/>
        <end position="357"/>
    </location>
</feature>
<proteinExistence type="inferred from homology"/>
<dbReference type="SMART" id="SM00451">
    <property type="entry name" value="ZnF_U1"/>
    <property type="match status" value="2"/>
</dbReference>
<dbReference type="EMBL" id="JAEPRC010001036">
    <property type="protein sequence ID" value="KAG2190176.1"/>
    <property type="molecule type" value="Genomic_DNA"/>
</dbReference>
<comment type="caution">
    <text evidence="11">The sequence shown here is derived from an EMBL/GenBank/DDBJ whole genome shotgun (WGS) entry which is preliminary data.</text>
</comment>
<evidence type="ECO:0000256" key="9">
    <source>
        <dbReference type="SAM" id="MobiDB-lite"/>
    </source>
</evidence>
<accession>A0A8H7UL95</accession>
<sequence length="384" mass="44881">MSTILSEFNPSFKAHQSKPNEPKSSMFTCLSCQVAFSTSEKQRTHYRTDWHKYNLKRKIANLSSVDAQQFAQKVLAQQQQGREEQEKQGLIYECPLCKKSYNSENGYNNHVQSKKHLELEQKAEEEEEEEKEKEESKDKPRNNDQDVVMADESTFSRQTKIVDPLTDCLFCKQSSKEIDVNLEHMSKAHGFFLPDIEYLKDREGLIRYLSNKIQNQKLCLYCNGRGKEWHSAAAACAHMLDRGHCKMAYDETEDPKQLLEFYDFGNEGVEPMDIDEDKVNQNELVLESGVKLGHRKFLKYYRRNQVRKVLASESEEAQQQQSDQPETLRRKERRHLTITDGKEQEIQRTAEGIKETAKKQDFARQLAFKQNNNQLLRSRIQNPI</sequence>
<evidence type="ECO:0000259" key="10">
    <source>
        <dbReference type="PROSITE" id="PS50157"/>
    </source>
</evidence>
<dbReference type="SMART" id="SM00355">
    <property type="entry name" value="ZnF_C2H2"/>
    <property type="match status" value="3"/>
</dbReference>
<keyword evidence="5" id="KW-0677">Repeat</keyword>
<dbReference type="GO" id="GO:0008270">
    <property type="term" value="F:zinc ion binding"/>
    <property type="evidence" value="ECO:0007669"/>
    <property type="project" value="UniProtKB-KW"/>
</dbReference>
<feature type="region of interest" description="Disordered" evidence="9">
    <location>
        <begin position="311"/>
        <end position="357"/>
    </location>
</feature>
<dbReference type="Pfam" id="PF12874">
    <property type="entry name" value="zf-met"/>
    <property type="match status" value="1"/>
</dbReference>
<dbReference type="GO" id="GO:0003676">
    <property type="term" value="F:nucleic acid binding"/>
    <property type="evidence" value="ECO:0007669"/>
    <property type="project" value="InterPro"/>
</dbReference>
<organism evidence="11 12">
    <name type="scientific">Mucor plumbeus</name>
    <dbReference type="NCBI Taxonomy" id="97098"/>
    <lineage>
        <taxon>Eukaryota</taxon>
        <taxon>Fungi</taxon>
        <taxon>Fungi incertae sedis</taxon>
        <taxon>Mucoromycota</taxon>
        <taxon>Mucoromycotina</taxon>
        <taxon>Mucoromycetes</taxon>
        <taxon>Mucorales</taxon>
        <taxon>Mucorineae</taxon>
        <taxon>Mucoraceae</taxon>
        <taxon>Mucor</taxon>
    </lineage>
</organism>
<keyword evidence="4" id="KW-0479">Metal-binding</keyword>
<dbReference type="InterPro" id="IPR036236">
    <property type="entry name" value="Znf_C2H2_sf"/>
</dbReference>
<evidence type="ECO:0000256" key="2">
    <source>
        <dbReference type="ARBA" id="ARBA00022490"/>
    </source>
</evidence>
<dbReference type="GO" id="GO:0042273">
    <property type="term" value="P:ribosomal large subunit biogenesis"/>
    <property type="evidence" value="ECO:0007669"/>
    <property type="project" value="UniProtKB-ARBA"/>
</dbReference>
<keyword evidence="6" id="KW-0862">Zinc</keyword>
<dbReference type="PROSITE" id="PS50157">
    <property type="entry name" value="ZINC_FINGER_C2H2_2"/>
    <property type="match status" value="1"/>
</dbReference>
<keyword evidence="8" id="KW-0863">Zinc-finger</keyword>
<dbReference type="Pfam" id="PF12756">
    <property type="entry name" value="zf-C2H2_2"/>
    <property type="match status" value="1"/>
</dbReference>
<dbReference type="PROSITE" id="PS00028">
    <property type="entry name" value="ZINC_FINGER_C2H2_1"/>
    <property type="match status" value="2"/>
</dbReference>
<dbReference type="InterPro" id="IPR041661">
    <property type="entry name" value="ZN622/Rei1/Reh1_Znf-C2H2"/>
</dbReference>
<evidence type="ECO:0000256" key="4">
    <source>
        <dbReference type="ARBA" id="ARBA00022723"/>
    </source>
</evidence>
<evidence type="ECO:0000313" key="12">
    <source>
        <dbReference type="Proteomes" id="UP000650833"/>
    </source>
</evidence>
<dbReference type="PANTHER" id="PTHR13182">
    <property type="entry name" value="ZINC FINGER PROTEIN 622"/>
    <property type="match status" value="1"/>
</dbReference>
<dbReference type="InterPro" id="IPR003604">
    <property type="entry name" value="Matrin/U1-like-C_Znf_C2H2"/>
</dbReference>
<dbReference type="Proteomes" id="UP000650833">
    <property type="component" value="Unassembled WGS sequence"/>
</dbReference>
<feature type="region of interest" description="Disordered" evidence="9">
    <location>
        <begin position="1"/>
        <end position="23"/>
    </location>
</feature>
<keyword evidence="3" id="KW-0690">Ribosome biogenesis</keyword>
<dbReference type="SUPFAM" id="SSF57667">
    <property type="entry name" value="beta-beta-alpha zinc fingers"/>
    <property type="match status" value="3"/>
</dbReference>
<evidence type="ECO:0000313" key="11">
    <source>
        <dbReference type="EMBL" id="KAG2190176.1"/>
    </source>
</evidence>
<evidence type="ECO:0000256" key="7">
    <source>
        <dbReference type="ARBA" id="ARBA00034126"/>
    </source>
</evidence>
<gene>
    <name evidence="11" type="ORF">INT46_009739</name>
</gene>
<dbReference type="OrthoDB" id="19329at2759"/>
<comment type="subcellular location">
    <subcellularLocation>
        <location evidence="1">Cytoplasm</location>
    </subcellularLocation>
</comment>
<feature type="region of interest" description="Disordered" evidence="9">
    <location>
        <begin position="111"/>
        <end position="151"/>
    </location>
</feature>
<dbReference type="Gene3D" id="3.30.160.60">
    <property type="entry name" value="Classic Zinc Finger"/>
    <property type="match status" value="2"/>
</dbReference>
<evidence type="ECO:0000256" key="5">
    <source>
        <dbReference type="ARBA" id="ARBA00022737"/>
    </source>
</evidence>
<keyword evidence="12" id="KW-1185">Reference proteome</keyword>
<dbReference type="AlphaFoldDB" id="A0A8H7UL95"/>
<dbReference type="InterPro" id="IPR013087">
    <property type="entry name" value="Znf_C2H2_type"/>
</dbReference>
<evidence type="ECO:0000256" key="3">
    <source>
        <dbReference type="ARBA" id="ARBA00022517"/>
    </source>
</evidence>
<evidence type="ECO:0000256" key="8">
    <source>
        <dbReference type="PROSITE-ProRule" id="PRU00042"/>
    </source>
</evidence>
<dbReference type="InterPro" id="IPR040025">
    <property type="entry name" value="Znf622/Rei1/Reh1"/>
</dbReference>
<evidence type="ECO:0000256" key="6">
    <source>
        <dbReference type="ARBA" id="ARBA00022833"/>
    </source>
</evidence>
<reference evidence="11" key="1">
    <citation type="submission" date="2020-12" db="EMBL/GenBank/DDBJ databases">
        <title>Metabolic potential, ecology and presence of endohyphal bacteria is reflected in genomic diversity of Mucoromycotina.</title>
        <authorList>
            <person name="Muszewska A."/>
            <person name="Okrasinska A."/>
            <person name="Steczkiewicz K."/>
            <person name="Drgas O."/>
            <person name="Orlowska M."/>
            <person name="Perlinska-Lenart U."/>
            <person name="Aleksandrzak-Piekarczyk T."/>
            <person name="Szatraj K."/>
            <person name="Zielenkiewicz U."/>
            <person name="Pilsyk S."/>
            <person name="Malc E."/>
            <person name="Mieczkowski P."/>
            <person name="Kruszewska J.S."/>
            <person name="Biernat P."/>
            <person name="Pawlowska J."/>
        </authorList>
    </citation>
    <scope>NUCLEOTIDE SEQUENCE</scope>
    <source>
        <strain evidence="11">CBS 226.32</strain>
    </source>
</reference>
<name>A0A8H7UL95_9FUNG</name>
<dbReference type="GO" id="GO:0030687">
    <property type="term" value="C:preribosome, large subunit precursor"/>
    <property type="evidence" value="ECO:0007669"/>
    <property type="project" value="TreeGrafter"/>
</dbReference>
<feature type="compositionally biased region" description="Acidic residues" evidence="9">
    <location>
        <begin position="123"/>
        <end position="132"/>
    </location>
</feature>
<dbReference type="GO" id="GO:0005737">
    <property type="term" value="C:cytoplasm"/>
    <property type="evidence" value="ECO:0007669"/>
    <property type="project" value="UniProtKB-SubCell"/>
</dbReference>
<protein>
    <recommendedName>
        <fullName evidence="10">C2H2-type domain-containing protein</fullName>
    </recommendedName>
</protein>
<feature type="domain" description="C2H2-type" evidence="10">
    <location>
        <begin position="92"/>
        <end position="121"/>
    </location>
</feature>
<evidence type="ECO:0000256" key="1">
    <source>
        <dbReference type="ARBA" id="ARBA00004496"/>
    </source>
</evidence>
<dbReference type="PANTHER" id="PTHR13182:SF8">
    <property type="entry name" value="CYTOPLASMIC 60S SUBUNIT BIOGENESIS FACTOR ZNF622"/>
    <property type="match status" value="1"/>
</dbReference>
<feature type="compositionally biased region" description="Basic and acidic residues" evidence="9">
    <location>
        <begin position="133"/>
        <end position="144"/>
    </location>
</feature>